<evidence type="ECO:0000256" key="1">
    <source>
        <dbReference type="ARBA" id="ARBA00022729"/>
    </source>
</evidence>
<feature type="domain" description="NodB homology" evidence="3">
    <location>
        <begin position="107"/>
        <end position="388"/>
    </location>
</feature>
<evidence type="ECO:0000313" key="4">
    <source>
        <dbReference type="EMBL" id="MCT8506885.1"/>
    </source>
</evidence>
<dbReference type="PANTHER" id="PTHR34216:SF7">
    <property type="entry name" value="POLY-BETA-1,6-N-ACETYL-D-GLUCOSAMINE N-DEACETYLASE"/>
    <property type="match status" value="1"/>
</dbReference>
<evidence type="ECO:0000256" key="2">
    <source>
        <dbReference type="SAM" id="SignalP"/>
    </source>
</evidence>
<keyword evidence="5" id="KW-1185">Reference proteome</keyword>
<dbReference type="Gene3D" id="3.20.20.370">
    <property type="entry name" value="Glycoside hydrolase/deacetylase"/>
    <property type="match status" value="1"/>
</dbReference>
<dbReference type="SUPFAM" id="SSF88713">
    <property type="entry name" value="Glycoside hydrolase/deacetylase"/>
    <property type="match status" value="1"/>
</dbReference>
<dbReference type="InterPro" id="IPR023854">
    <property type="entry name" value="PGA_deacetylase_PgaB"/>
</dbReference>
<keyword evidence="1 2" id="KW-0732">Signal</keyword>
<feature type="chain" id="PRO_5040852294" evidence="2">
    <location>
        <begin position="23"/>
        <end position="706"/>
    </location>
</feature>
<protein>
    <submittedName>
        <fullName evidence="4">Poly-beta-1,6-N-acetyl-D-glucosamine N-deacetylase PgaB</fullName>
    </submittedName>
</protein>
<name>A0A9X2X553_9GAMM</name>
<dbReference type="Pfam" id="PF14883">
    <property type="entry name" value="GHL13"/>
    <property type="match status" value="1"/>
</dbReference>
<reference evidence="4" key="2">
    <citation type="journal article" date="2022" name="Syst. Appl. Microbiol.">
        <title>Chromohalobacter moromii sp. nov., a moderately halophilic bacterium isolated from lupine-based moromi fermentation.</title>
        <authorList>
            <person name="Lulf R.H."/>
            <person name="Hilgarth M."/>
            <person name="Ehrmann M.A."/>
        </authorList>
    </citation>
    <scope>NUCLEOTIDE SEQUENCE</scope>
    <source>
        <strain evidence="4">TMW 2.2304</strain>
    </source>
</reference>
<dbReference type="GO" id="GO:0005975">
    <property type="term" value="P:carbohydrate metabolic process"/>
    <property type="evidence" value="ECO:0007669"/>
    <property type="project" value="InterPro"/>
</dbReference>
<evidence type="ECO:0000259" key="3">
    <source>
        <dbReference type="PROSITE" id="PS51677"/>
    </source>
</evidence>
<reference evidence="4" key="1">
    <citation type="submission" date="2021-07" db="EMBL/GenBank/DDBJ databases">
        <authorList>
            <person name="Luelf R.H."/>
        </authorList>
    </citation>
    <scope>NUCLEOTIDE SEQUENCE</scope>
    <source>
        <strain evidence="4">TMW 2.2304</strain>
    </source>
</reference>
<dbReference type="NCBIfam" id="TIGR03938">
    <property type="entry name" value="deacetyl_PgaB"/>
    <property type="match status" value="1"/>
</dbReference>
<gene>
    <name evidence="4" type="primary">pgaB</name>
    <name evidence="4" type="ORF">KZO87_16020</name>
</gene>
<dbReference type="EMBL" id="JAHXDE010000008">
    <property type="protein sequence ID" value="MCT8506885.1"/>
    <property type="molecule type" value="Genomic_DNA"/>
</dbReference>
<dbReference type="GO" id="GO:0016810">
    <property type="term" value="F:hydrolase activity, acting on carbon-nitrogen (but not peptide) bonds"/>
    <property type="evidence" value="ECO:0007669"/>
    <property type="project" value="InterPro"/>
</dbReference>
<evidence type="ECO:0000313" key="5">
    <source>
        <dbReference type="Proteomes" id="UP001145353"/>
    </source>
</evidence>
<dbReference type="Proteomes" id="UP001145353">
    <property type="component" value="Unassembled WGS sequence"/>
</dbReference>
<dbReference type="GO" id="GO:0043708">
    <property type="term" value="P:cell adhesion involved in biofilm formation"/>
    <property type="evidence" value="ECO:0007669"/>
    <property type="project" value="InterPro"/>
</dbReference>
<comment type="caution">
    <text evidence="4">The sequence shown here is derived from an EMBL/GenBank/DDBJ whole genome shotgun (WGS) entry which is preliminary data.</text>
</comment>
<proteinExistence type="predicted"/>
<dbReference type="PANTHER" id="PTHR34216">
    <property type="match status" value="1"/>
</dbReference>
<dbReference type="InterPro" id="IPR032772">
    <property type="entry name" value="PGA_deacetylase_PgaB_C"/>
</dbReference>
<dbReference type="InterPro" id="IPR011330">
    <property type="entry name" value="Glyco_hydro/deAcase_b/a-brl"/>
</dbReference>
<dbReference type="InterPro" id="IPR002509">
    <property type="entry name" value="NODB_dom"/>
</dbReference>
<dbReference type="PROSITE" id="PS51677">
    <property type="entry name" value="NODB"/>
    <property type="match status" value="1"/>
</dbReference>
<sequence length="706" mass="79061">MPSLVSILLFGMGLLMAGPSVAEPSAAPSPSDPAVSANVHIPDGHFATLAFHDVRDAAQPAVGRDPYAISHERLAAWFDWMLAHDWHPVSLDDIQAARQGKRPLPSNAVLLSFDDGLESFYRRVYPLLQAYDYPALFAIETGWLERVRKGERGQDKHIATRETAQLAAHLGNATSDPRDEAAADEIQYNGAKRGQAGFVTWGQVREMQASGLVEIATHTHDLHRGIRANPQGNVEPAALARRYDPASGEYEDDAAYRQRIHDDLVQSADVIESNTGVRPRAVVWPYGATNAETEAIARDAGFEFTFNLGDRHLPTPASGPDFGRLLVMGNPPPVDIEAQVAQTLDPPARIQRAVQVDLDMLYDDDPEQVHANLSALLDRIKAMQVRTVYLQAFADPDGDGTASSLYFPNDHLPMRADLFNRVAWQLKTRAGVDVYAWLPLLAFDLPDDSRQRRLQVRVHEADGESRVAERAYRRLSPFRPEAQALVHDIYADLARSTPGIDGILIHDDAYLAADEDAQACAPEARWPDSGRQITDCKLSARDKTRALIDFGEQALDGARHYANLSNRFRVARNLYARVVLDPSAEARFSQALGPFLEHYDDVALMAMPYLDGTEKPAEEWLDTLVDRVQRYPRGLDKTVFELQTYDWERQEWIAPRRLRDWMHQLVRRGALNLAYYPDDFITGKPAFQPTFEGMSLNEFPHRRSQP</sequence>
<dbReference type="RefSeq" id="WP_247621435.1">
    <property type="nucleotide sequence ID" value="NZ_JAHXCZ010000008.1"/>
</dbReference>
<dbReference type="AlphaFoldDB" id="A0A9X2X553"/>
<organism evidence="4 5">
    <name type="scientific">Chromohalobacter moromii</name>
    <dbReference type="NCBI Taxonomy" id="2860329"/>
    <lineage>
        <taxon>Bacteria</taxon>
        <taxon>Pseudomonadati</taxon>
        <taxon>Pseudomonadota</taxon>
        <taxon>Gammaproteobacteria</taxon>
        <taxon>Oceanospirillales</taxon>
        <taxon>Halomonadaceae</taxon>
        <taxon>Chromohalobacter</taxon>
    </lineage>
</organism>
<accession>A0A9X2X553</accession>
<dbReference type="InterPro" id="IPR051398">
    <property type="entry name" value="Polysacch_Deacetylase"/>
</dbReference>
<feature type="signal peptide" evidence="2">
    <location>
        <begin position="1"/>
        <end position="22"/>
    </location>
</feature>
<dbReference type="Gene3D" id="3.20.20.80">
    <property type="entry name" value="Glycosidases"/>
    <property type="match status" value="1"/>
</dbReference>
<dbReference type="Pfam" id="PF01522">
    <property type="entry name" value="Polysacc_deac_1"/>
    <property type="match status" value="1"/>
</dbReference>